<feature type="region of interest" description="Disordered" evidence="1">
    <location>
        <begin position="1"/>
        <end position="25"/>
    </location>
</feature>
<name>A0A5B7DGC8_PORTR</name>
<protein>
    <submittedName>
        <fullName evidence="2">Uncharacterized protein</fullName>
    </submittedName>
</protein>
<feature type="compositionally biased region" description="Low complexity" evidence="1">
    <location>
        <begin position="1"/>
        <end position="15"/>
    </location>
</feature>
<accession>A0A5B7DGC8</accession>
<evidence type="ECO:0000313" key="3">
    <source>
        <dbReference type="Proteomes" id="UP000324222"/>
    </source>
</evidence>
<evidence type="ECO:0000256" key="1">
    <source>
        <dbReference type="SAM" id="MobiDB-lite"/>
    </source>
</evidence>
<comment type="caution">
    <text evidence="2">The sequence shown here is derived from an EMBL/GenBank/DDBJ whole genome shotgun (WGS) entry which is preliminary data.</text>
</comment>
<organism evidence="2 3">
    <name type="scientific">Portunus trituberculatus</name>
    <name type="common">Swimming crab</name>
    <name type="synonym">Neptunus trituberculatus</name>
    <dbReference type="NCBI Taxonomy" id="210409"/>
    <lineage>
        <taxon>Eukaryota</taxon>
        <taxon>Metazoa</taxon>
        <taxon>Ecdysozoa</taxon>
        <taxon>Arthropoda</taxon>
        <taxon>Crustacea</taxon>
        <taxon>Multicrustacea</taxon>
        <taxon>Malacostraca</taxon>
        <taxon>Eumalacostraca</taxon>
        <taxon>Eucarida</taxon>
        <taxon>Decapoda</taxon>
        <taxon>Pleocyemata</taxon>
        <taxon>Brachyura</taxon>
        <taxon>Eubrachyura</taxon>
        <taxon>Portunoidea</taxon>
        <taxon>Portunidae</taxon>
        <taxon>Portuninae</taxon>
        <taxon>Portunus</taxon>
    </lineage>
</organism>
<reference evidence="2 3" key="1">
    <citation type="submission" date="2019-05" db="EMBL/GenBank/DDBJ databases">
        <title>Another draft genome of Portunus trituberculatus and its Hox gene families provides insights of decapod evolution.</title>
        <authorList>
            <person name="Jeong J.-H."/>
            <person name="Song I."/>
            <person name="Kim S."/>
            <person name="Choi T."/>
            <person name="Kim D."/>
            <person name="Ryu S."/>
            <person name="Kim W."/>
        </authorList>
    </citation>
    <scope>NUCLEOTIDE SEQUENCE [LARGE SCALE GENOMIC DNA]</scope>
    <source>
        <tissue evidence="2">Muscle</tissue>
    </source>
</reference>
<keyword evidence="3" id="KW-1185">Reference proteome</keyword>
<gene>
    <name evidence="2" type="ORF">E2C01_013164</name>
</gene>
<sequence length="104" mass="10901">MPAPPLYSCSLPLPSRGSQPGAREVPAPRCYSYTGHRASDPPAIAAGRSHTLAVLLPCCGEPVREKSVIQRSATLPGMLTAPPGAPRWLNGIIVNSSTPRRTCG</sequence>
<dbReference type="EMBL" id="VSRR010000848">
    <property type="protein sequence ID" value="MPC20229.1"/>
    <property type="molecule type" value="Genomic_DNA"/>
</dbReference>
<evidence type="ECO:0000313" key="2">
    <source>
        <dbReference type="EMBL" id="MPC20229.1"/>
    </source>
</evidence>
<proteinExistence type="predicted"/>
<dbReference type="Proteomes" id="UP000324222">
    <property type="component" value="Unassembled WGS sequence"/>
</dbReference>
<dbReference type="AlphaFoldDB" id="A0A5B7DGC8"/>